<dbReference type="PROSITE" id="PS51677">
    <property type="entry name" value="NODB"/>
    <property type="match status" value="1"/>
</dbReference>
<sequence length="255" mass="28519">MKVFVLKKRGAVFAAALVAAVLVLSLVLGTSGAYAVFLGGTVRKLPVYSVETEEKKISISFDCAWGTDYTDKLLEILEREGVRATFFMVEFWAEKYPEYVKKIDEKGNEIGTHSATHSYMSKLSEQEIRNELQTSCEAIEKVTGKKVELFRAPYGDYDDLLIGTAQEMGLYTIQWDVDSLDWKDLSANDIAMRIINRVQNGSIILCHNNGLHTAEALPIVLDTLKNSGYTFVPIGELIYRENYTIDANGRQHAAS</sequence>
<dbReference type="PANTHER" id="PTHR10587">
    <property type="entry name" value="GLYCOSYL TRANSFERASE-RELATED"/>
    <property type="match status" value="1"/>
</dbReference>
<dbReference type="AlphaFoldDB" id="A0A9D2CGX2"/>
<evidence type="ECO:0000259" key="1">
    <source>
        <dbReference type="PROSITE" id="PS51677"/>
    </source>
</evidence>
<dbReference type="Pfam" id="PF01522">
    <property type="entry name" value="Polysacc_deac_1"/>
    <property type="match status" value="1"/>
</dbReference>
<dbReference type="CDD" id="cd10917">
    <property type="entry name" value="CE4_NodB_like_6s_7s"/>
    <property type="match status" value="1"/>
</dbReference>
<dbReference type="GO" id="GO:0005975">
    <property type="term" value="P:carbohydrate metabolic process"/>
    <property type="evidence" value="ECO:0007669"/>
    <property type="project" value="InterPro"/>
</dbReference>
<dbReference type="GO" id="GO:0016810">
    <property type="term" value="F:hydrolase activity, acting on carbon-nitrogen (but not peptide) bonds"/>
    <property type="evidence" value="ECO:0007669"/>
    <property type="project" value="InterPro"/>
</dbReference>
<proteinExistence type="predicted"/>
<dbReference type="InterPro" id="IPR011330">
    <property type="entry name" value="Glyco_hydro/deAcase_b/a-brl"/>
</dbReference>
<dbReference type="SUPFAM" id="SSF88713">
    <property type="entry name" value="Glycoside hydrolase/deacetylase"/>
    <property type="match status" value="1"/>
</dbReference>
<dbReference type="EMBL" id="DXCO01000040">
    <property type="protein sequence ID" value="HIY78766.1"/>
    <property type="molecule type" value="Genomic_DNA"/>
</dbReference>
<feature type="domain" description="NodB homology" evidence="1">
    <location>
        <begin position="55"/>
        <end position="232"/>
    </location>
</feature>
<dbReference type="GO" id="GO:0016020">
    <property type="term" value="C:membrane"/>
    <property type="evidence" value="ECO:0007669"/>
    <property type="project" value="TreeGrafter"/>
</dbReference>
<gene>
    <name evidence="2" type="ORF">H9728_06940</name>
</gene>
<reference evidence="2" key="1">
    <citation type="journal article" date="2021" name="PeerJ">
        <title>Extensive microbial diversity within the chicken gut microbiome revealed by metagenomics and culture.</title>
        <authorList>
            <person name="Gilroy R."/>
            <person name="Ravi A."/>
            <person name="Getino M."/>
            <person name="Pursley I."/>
            <person name="Horton D.L."/>
            <person name="Alikhan N.F."/>
            <person name="Baker D."/>
            <person name="Gharbi K."/>
            <person name="Hall N."/>
            <person name="Watson M."/>
            <person name="Adriaenssens E.M."/>
            <person name="Foster-Nyarko E."/>
            <person name="Jarju S."/>
            <person name="Secka A."/>
            <person name="Antonio M."/>
            <person name="Oren A."/>
            <person name="Chaudhuri R.R."/>
            <person name="La Ragione R."/>
            <person name="Hildebrand F."/>
            <person name="Pallen M.J."/>
        </authorList>
    </citation>
    <scope>NUCLEOTIDE SEQUENCE</scope>
    <source>
        <strain evidence="2">CHK199-9574</strain>
    </source>
</reference>
<organism evidence="2 3">
    <name type="scientific">Candidatus Borkfalkia excrementavium</name>
    <dbReference type="NCBI Taxonomy" id="2838505"/>
    <lineage>
        <taxon>Bacteria</taxon>
        <taxon>Bacillati</taxon>
        <taxon>Bacillota</taxon>
        <taxon>Clostridia</taxon>
        <taxon>Christensenellales</taxon>
        <taxon>Christensenellaceae</taxon>
        <taxon>Candidatus Borkfalkia</taxon>
    </lineage>
</organism>
<dbReference type="InterPro" id="IPR002509">
    <property type="entry name" value="NODB_dom"/>
</dbReference>
<evidence type="ECO:0000313" key="3">
    <source>
        <dbReference type="Proteomes" id="UP000824135"/>
    </source>
</evidence>
<comment type="caution">
    <text evidence="2">The sequence shown here is derived from an EMBL/GenBank/DDBJ whole genome shotgun (WGS) entry which is preliminary data.</text>
</comment>
<protein>
    <submittedName>
        <fullName evidence="2">Polysaccharide deacetylase family protein</fullName>
    </submittedName>
</protein>
<name>A0A9D2CGX2_9FIRM</name>
<dbReference type="Gene3D" id="3.20.20.370">
    <property type="entry name" value="Glycoside hydrolase/deacetylase"/>
    <property type="match status" value="1"/>
</dbReference>
<reference evidence="2" key="2">
    <citation type="submission" date="2021-04" db="EMBL/GenBank/DDBJ databases">
        <authorList>
            <person name="Gilroy R."/>
        </authorList>
    </citation>
    <scope>NUCLEOTIDE SEQUENCE</scope>
    <source>
        <strain evidence="2">CHK199-9574</strain>
    </source>
</reference>
<dbReference type="PANTHER" id="PTHR10587:SF128">
    <property type="entry name" value="POLYSACCHARIDE DEACETYLASE PDAB-RELATED"/>
    <property type="match status" value="1"/>
</dbReference>
<dbReference type="Proteomes" id="UP000824135">
    <property type="component" value="Unassembled WGS sequence"/>
</dbReference>
<evidence type="ECO:0000313" key="2">
    <source>
        <dbReference type="EMBL" id="HIY78766.1"/>
    </source>
</evidence>
<accession>A0A9D2CGX2</accession>
<dbReference type="InterPro" id="IPR050248">
    <property type="entry name" value="Polysacc_deacetylase_ArnD"/>
</dbReference>